<keyword evidence="9" id="KW-1185">Reference proteome</keyword>
<evidence type="ECO:0000256" key="6">
    <source>
        <dbReference type="ARBA" id="ARBA00035132"/>
    </source>
</evidence>
<dbReference type="AlphaFoldDB" id="A0A8C5ID18"/>
<dbReference type="Pfam" id="PF08293">
    <property type="entry name" value="MRP-S33"/>
    <property type="match status" value="1"/>
</dbReference>
<protein>
    <recommendedName>
        <fullName evidence="6">Small ribosomal subunit protein mS33</fullName>
    </recommendedName>
</protein>
<feature type="compositionally biased region" description="Basic and acidic residues" evidence="7">
    <location>
        <begin position="205"/>
        <end position="216"/>
    </location>
</feature>
<keyword evidence="4" id="KW-0496">Mitochondrion</keyword>
<comment type="subcellular location">
    <subcellularLocation>
        <location evidence="1">Mitochondrion</location>
    </subcellularLocation>
</comment>
<evidence type="ECO:0000256" key="2">
    <source>
        <dbReference type="ARBA" id="ARBA00008970"/>
    </source>
</evidence>
<feature type="compositionally biased region" description="Basic residues" evidence="7">
    <location>
        <begin position="194"/>
        <end position="204"/>
    </location>
</feature>
<comment type="similarity">
    <text evidence="2">Belongs to the mitochondrion-specific ribosomal protein mS33 family.</text>
</comment>
<evidence type="ECO:0000256" key="7">
    <source>
        <dbReference type="SAM" id="MobiDB-lite"/>
    </source>
</evidence>
<feature type="region of interest" description="Disordered" evidence="7">
    <location>
        <begin position="194"/>
        <end position="216"/>
    </location>
</feature>
<dbReference type="Ensembl" id="ENSJHYT00000001328.1">
    <property type="protein sequence ID" value="ENSJHYP00000001054.1"/>
    <property type="gene ID" value="ENSJHYG00000000936.1"/>
</dbReference>
<evidence type="ECO:0000256" key="5">
    <source>
        <dbReference type="ARBA" id="ARBA00023274"/>
    </source>
</evidence>
<dbReference type="InterPro" id="IPR013219">
    <property type="entry name" value="Ribosomal_mS33"/>
</dbReference>
<dbReference type="PANTHER" id="PTHR13362">
    <property type="entry name" value="MITOCHONDRIAL RIBOSOMAL PROTEIN S33"/>
    <property type="match status" value="1"/>
</dbReference>
<reference evidence="8" key="1">
    <citation type="submission" date="2025-08" db="UniProtKB">
        <authorList>
            <consortium name="Ensembl"/>
        </authorList>
    </citation>
    <scope>IDENTIFICATION</scope>
</reference>
<proteinExistence type="inferred from homology"/>
<evidence type="ECO:0000313" key="8">
    <source>
        <dbReference type="Ensembl" id="ENSJHYP00000001054.1"/>
    </source>
</evidence>
<dbReference type="GO" id="GO:0005739">
    <property type="term" value="C:mitochondrion"/>
    <property type="evidence" value="ECO:0007669"/>
    <property type="project" value="UniProtKB-SubCell"/>
</dbReference>
<dbReference type="GO" id="GO:0005840">
    <property type="term" value="C:ribosome"/>
    <property type="evidence" value="ECO:0007669"/>
    <property type="project" value="UniProtKB-KW"/>
</dbReference>
<keyword evidence="5" id="KW-0687">Ribonucleoprotein</keyword>
<evidence type="ECO:0000256" key="3">
    <source>
        <dbReference type="ARBA" id="ARBA00022980"/>
    </source>
</evidence>
<sequence length="216" mass="24277">PPYGVILEGQVRASRGVIPEGHFQLRIFCDSVAPPQRGLASPTESGEGGRTAEGEEEKEKEEEEGPSLGRPSRPSRHPCAPPPLRQRRRSSGRGPAGEGPSVCVPSAPGEMSNVSSYALRMARLSAQIFGDVVRPTDSKSMKVVKLFSEQPLAKRDEVHNWYPPHNTYYALMKKLRYFGLYRDEHQDFREEMRRLKKLRGKEKPKKGEGKRALKKK</sequence>
<keyword evidence="3" id="KW-0689">Ribosomal protein</keyword>
<feature type="compositionally biased region" description="Acidic residues" evidence="7">
    <location>
        <begin position="54"/>
        <end position="65"/>
    </location>
</feature>
<dbReference type="PANTHER" id="PTHR13362:SF2">
    <property type="entry name" value="SMALL RIBOSOMAL SUBUNIT PROTEIN MS33"/>
    <property type="match status" value="1"/>
</dbReference>
<evidence type="ECO:0000313" key="9">
    <source>
        <dbReference type="Proteomes" id="UP000694408"/>
    </source>
</evidence>
<organism evidence="8 9">
    <name type="scientific">Junco hyemalis</name>
    <name type="common">Dark-eyed junco</name>
    <dbReference type="NCBI Taxonomy" id="40217"/>
    <lineage>
        <taxon>Eukaryota</taxon>
        <taxon>Metazoa</taxon>
        <taxon>Chordata</taxon>
        <taxon>Craniata</taxon>
        <taxon>Vertebrata</taxon>
        <taxon>Euteleostomi</taxon>
        <taxon>Archelosauria</taxon>
        <taxon>Archosauria</taxon>
        <taxon>Dinosauria</taxon>
        <taxon>Saurischia</taxon>
        <taxon>Theropoda</taxon>
        <taxon>Coelurosauria</taxon>
        <taxon>Aves</taxon>
        <taxon>Neognathae</taxon>
        <taxon>Neoaves</taxon>
        <taxon>Telluraves</taxon>
        <taxon>Australaves</taxon>
        <taxon>Passeriformes</taxon>
        <taxon>Passerellidae</taxon>
        <taxon>Junco</taxon>
    </lineage>
</organism>
<dbReference type="Proteomes" id="UP000694408">
    <property type="component" value="Unplaced"/>
</dbReference>
<accession>A0A8C5ID18</accession>
<dbReference type="OMA" id="CLCEPTV"/>
<dbReference type="GO" id="GO:1990904">
    <property type="term" value="C:ribonucleoprotein complex"/>
    <property type="evidence" value="ECO:0007669"/>
    <property type="project" value="UniProtKB-KW"/>
</dbReference>
<feature type="region of interest" description="Disordered" evidence="7">
    <location>
        <begin position="34"/>
        <end position="109"/>
    </location>
</feature>
<name>A0A8C5ID18_JUNHY</name>
<evidence type="ECO:0000256" key="4">
    <source>
        <dbReference type="ARBA" id="ARBA00023128"/>
    </source>
</evidence>
<evidence type="ECO:0000256" key="1">
    <source>
        <dbReference type="ARBA" id="ARBA00004173"/>
    </source>
</evidence>
<reference evidence="8" key="2">
    <citation type="submission" date="2025-09" db="UniProtKB">
        <authorList>
            <consortium name="Ensembl"/>
        </authorList>
    </citation>
    <scope>IDENTIFICATION</scope>
</reference>